<dbReference type="EMBL" id="CAJNNW010024425">
    <property type="protein sequence ID" value="CAE8672333.1"/>
    <property type="molecule type" value="Genomic_DNA"/>
</dbReference>
<protein>
    <submittedName>
        <fullName evidence="1">Uncharacterized protein</fullName>
    </submittedName>
</protein>
<reference evidence="1" key="1">
    <citation type="submission" date="2021-02" db="EMBL/GenBank/DDBJ databases">
        <authorList>
            <person name="Dougan E. K."/>
            <person name="Rhodes N."/>
            <person name="Thang M."/>
            <person name="Chan C."/>
        </authorList>
    </citation>
    <scope>NUCLEOTIDE SEQUENCE</scope>
</reference>
<dbReference type="Proteomes" id="UP000626109">
    <property type="component" value="Unassembled WGS sequence"/>
</dbReference>
<feature type="non-terminal residue" evidence="1">
    <location>
        <position position="134"/>
    </location>
</feature>
<feature type="non-terminal residue" evidence="1">
    <location>
        <position position="1"/>
    </location>
</feature>
<proteinExistence type="predicted"/>
<comment type="caution">
    <text evidence="1">The sequence shown here is derived from an EMBL/GenBank/DDBJ whole genome shotgun (WGS) entry which is preliminary data.</text>
</comment>
<name>A0A813JAY1_POLGL</name>
<dbReference type="AlphaFoldDB" id="A0A813JAY1"/>
<evidence type="ECO:0000313" key="1">
    <source>
        <dbReference type="EMBL" id="CAE8672333.1"/>
    </source>
</evidence>
<sequence>HELLLSGRGVERHELDGRELSAWGELVRQKIKSAALPENKMRPSDEDCKAELEDCKAELAKTHQEIRQSEVRARCREEAHAAAMARLLARVDALDEALLAHDQQRIEAADTARGRLAEAQSELAEMHTDVLLAQ</sequence>
<organism evidence="1 2">
    <name type="scientific">Polarella glacialis</name>
    <name type="common">Dinoflagellate</name>
    <dbReference type="NCBI Taxonomy" id="89957"/>
    <lineage>
        <taxon>Eukaryota</taxon>
        <taxon>Sar</taxon>
        <taxon>Alveolata</taxon>
        <taxon>Dinophyceae</taxon>
        <taxon>Suessiales</taxon>
        <taxon>Suessiaceae</taxon>
        <taxon>Polarella</taxon>
    </lineage>
</organism>
<evidence type="ECO:0000313" key="2">
    <source>
        <dbReference type="Proteomes" id="UP000626109"/>
    </source>
</evidence>
<gene>
    <name evidence="1" type="ORF">PGLA2088_LOCUS18013</name>
</gene>
<accession>A0A813JAY1</accession>